<dbReference type="AlphaFoldDB" id="A0A4R0GUM3"/>
<proteinExistence type="predicted"/>
<dbReference type="EMBL" id="SJJR01000002">
    <property type="protein sequence ID" value="TCB99639.1"/>
    <property type="molecule type" value="Genomic_DNA"/>
</dbReference>
<reference evidence="1 2" key="1">
    <citation type="submission" date="2019-02" db="EMBL/GenBank/DDBJ databases">
        <title>Jishengella sp. nov., isolated from a root of Zingiber montanum.</title>
        <authorList>
            <person name="Kuncharoen N."/>
            <person name="Kudo T."/>
            <person name="Masahiro Y."/>
            <person name="Ohkuma M."/>
            <person name="Tanasupawat S."/>
        </authorList>
    </citation>
    <scope>NUCLEOTIDE SEQUENCE [LARGE SCALE GENOMIC DNA]</scope>
    <source>
        <strain evidence="1 2">PLAI 1-1</strain>
    </source>
</reference>
<dbReference type="RefSeq" id="WP_131300746.1">
    <property type="nucleotide sequence ID" value="NZ_SJJR01000002.1"/>
</dbReference>
<accession>A0A4R0GUM3</accession>
<protein>
    <submittedName>
        <fullName evidence="1">Uncharacterized protein</fullName>
    </submittedName>
</protein>
<keyword evidence="2" id="KW-1185">Reference proteome</keyword>
<name>A0A4R0GUM3_9ACTN</name>
<dbReference type="Proteomes" id="UP000292274">
    <property type="component" value="Unassembled WGS sequence"/>
</dbReference>
<organism evidence="1 2">
    <name type="scientific">Micromonospora zingiberis</name>
    <dbReference type="NCBI Taxonomy" id="2053011"/>
    <lineage>
        <taxon>Bacteria</taxon>
        <taxon>Bacillati</taxon>
        <taxon>Actinomycetota</taxon>
        <taxon>Actinomycetes</taxon>
        <taxon>Micromonosporales</taxon>
        <taxon>Micromonosporaceae</taxon>
        <taxon>Micromonospora</taxon>
    </lineage>
</organism>
<evidence type="ECO:0000313" key="1">
    <source>
        <dbReference type="EMBL" id="TCB99639.1"/>
    </source>
</evidence>
<sequence length="102" mass="10509">MSTYNVGQANANALAIGDHAQATNGSTGPDPLDQLAAAVRDNRARLGDPEQVDRALRQLRQLVAEDADPDDLQPLLGVIVSNAQQAPAVLAAAAGLRRTGSA</sequence>
<evidence type="ECO:0000313" key="2">
    <source>
        <dbReference type="Proteomes" id="UP000292274"/>
    </source>
</evidence>
<gene>
    <name evidence="1" type="ORF">E0H26_03515</name>
</gene>
<comment type="caution">
    <text evidence="1">The sequence shown here is derived from an EMBL/GenBank/DDBJ whole genome shotgun (WGS) entry which is preliminary data.</text>
</comment>